<feature type="transmembrane region" description="Helical" evidence="1">
    <location>
        <begin position="165"/>
        <end position="182"/>
    </location>
</feature>
<sequence>MPGWRRTDRRSMHEMGDAMHFMTNAGDQALIIPIEAGVFLVFLVCRCWRMAAAWAVMIVAGSGLMLALKLYFEACGPARHRVLYSPSGHTMAATMVYGGLLSLTRLNRAALLAATLAIAMLMGWTRVALGYHTVMEVVVGGALGLAMVACFGIRTQGWQKQFRPVLSILCVLVLVAISMRGWHPNIESRIQSASRLYFSQWECKRPLLHE</sequence>
<feature type="transmembrane region" description="Helical" evidence="1">
    <location>
        <begin position="50"/>
        <end position="72"/>
    </location>
</feature>
<dbReference type="SMART" id="SM00014">
    <property type="entry name" value="acidPPc"/>
    <property type="match status" value="1"/>
</dbReference>
<evidence type="ECO:0000259" key="2">
    <source>
        <dbReference type="SMART" id="SM00014"/>
    </source>
</evidence>
<proteinExistence type="predicted"/>
<keyword evidence="1" id="KW-0812">Transmembrane</keyword>
<accession>A0A318PU22</accession>
<dbReference type="EMBL" id="NKUF01000049">
    <property type="protein sequence ID" value="PYD61650.1"/>
    <property type="molecule type" value="Genomic_DNA"/>
</dbReference>
<keyword evidence="1" id="KW-1133">Transmembrane helix</keyword>
<evidence type="ECO:0000256" key="1">
    <source>
        <dbReference type="SAM" id="Phobius"/>
    </source>
</evidence>
<feature type="domain" description="Phosphatidic acid phosphatase type 2/haloperoxidase" evidence="2">
    <location>
        <begin position="48"/>
        <end position="152"/>
    </location>
</feature>
<evidence type="ECO:0000313" key="3">
    <source>
        <dbReference type="EMBL" id="PYD61650.1"/>
    </source>
</evidence>
<name>A0A318PU22_9PROT</name>
<dbReference type="OrthoDB" id="7283157at2"/>
<dbReference type="InterPro" id="IPR036938">
    <property type="entry name" value="PAP2/HPO_sf"/>
</dbReference>
<reference evidence="3 4" key="1">
    <citation type="submission" date="2017-07" db="EMBL/GenBank/DDBJ databases">
        <title>A draft genome sequence of Gluconacetobacter entanii LTH 4560.</title>
        <authorList>
            <person name="Skraban J."/>
            <person name="Cleenwerck I."/>
            <person name="Vandamme P."/>
            <person name="Trcek J."/>
        </authorList>
    </citation>
    <scope>NUCLEOTIDE SEQUENCE [LARGE SCALE GENOMIC DNA]</scope>
    <source>
        <strain evidence="3 4">LTH 4560</strain>
    </source>
</reference>
<dbReference type="SUPFAM" id="SSF48317">
    <property type="entry name" value="Acid phosphatase/Vanadium-dependent haloperoxidase"/>
    <property type="match status" value="1"/>
</dbReference>
<organism evidence="3 4">
    <name type="scientific">Gluconacetobacter entanii</name>
    <dbReference type="NCBI Taxonomy" id="108528"/>
    <lineage>
        <taxon>Bacteria</taxon>
        <taxon>Pseudomonadati</taxon>
        <taxon>Pseudomonadota</taxon>
        <taxon>Alphaproteobacteria</taxon>
        <taxon>Acetobacterales</taxon>
        <taxon>Acetobacteraceae</taxon>
        <taxon>Gluconacetobacter</taxon>
    </lineage>
</organism>
<dbReference type="Gene3D" id="1.20.144.10">
    <property type="entry name" value="Phosphatidic acid phosphatase type 2/haloperoxidase"/>
    <property type="match status" value="1"/>
</dbReference>
<dbReference type="AlphaFoldDB" id="A0A318PU22"/>
<protein>
    <submittedName>
        <fullName evidence="3">2-phosphatidic acid phosphatase</fullName>
    </submittedName>
</protein>
<dbReference type="InterPro" id="IPR000326">
    <property type="entry name" value="PAP2/HPO"/>
</dbReference>
<dbReference type="Proteomes" id="UP000248301">
    <property type="component" value="Unassembled WGS sequence"/>
</dbReference>
<evidence type="ECO:0000313" key="4">
    <source>
        <dbReference type="Proteomes" id="UP000248301"/>
    </source>
</evidence>
<dbReference type="Pfam" id="PF01569">
    <property type="entry name" value="PAP2"/>
    <property type="match status" value="1"/>
</dbReference>
<gene>
    <name evidence="3" type="ORF">CFR72_14130</name>
</gene>
<feature type="transmembrane region" description="Helical" evidence="1">
    <location>
        <begin position="133"/>
        <end position="153"/>
    </location>
</feature>
<feature type="transmembrane region" description="Helical" evidence="1">
    <location>
        <begin position="109"/>
        <end position="127"/>
    </location>
</feature>
<comment type="caution">
    <text evidence="3">The sequence shown here is derived from an EMBL/GenBank/DDBJ whole genome shotgun (WGS) entry which is preliminary data.</text>
</comment>
<keyword evidence="1" id="KW-0472">Membrane</keyword>